<dbReference type="SUPFAM" id="SSF53649">
    <property type="entry name" value="Alkaline phosphatase-like"/>
    <property type="match status" value="1"/>
</dbReference>
<dbReference type="EMBL" id="JAVQLW010000001">
    <property type="protein sequence ID" value="MDS9466187.1"/>
    <property type="molecule type" value="Genomic_DNA"/>
</dbReference>
<sequence length="514" mass="55907">MSTRQLISLILAALALYLALVLSNHPQHWLPAEFPMILLALLAFGSYRGVKVALFLLLVISDIWSAADLISLQMLGRKFDPVADLALIGPLTSLLASSFGRLAAITAVLAAILLLALGCRVIWWSIGVWAALRPGLLSKPRTAATVAAGLCGFALLGSAAPSHGMIERVGAIRQGIETARSFRAEIRDDPISPALRLDLLDADLMVIFVESYGRTSFDTAFFAQKHLGTLRRTETALAASGLAARSGFLTSPTHGGQSWLAHATFANGLWIANQVQYRAALASGRRTVFHIAQQAGFETAAIVPGITRPWPEAARMGFDRVMAAADLGYGGAAFNWVTMPDQFTLAASERLLPRQDGKRLATQIVLISSHAPWVPVPRLLDWDRIGDGRVFDEQARSGDSPETVWRDRDRVRMQYREAIDYSLNAALQYCLRHAHERRLVVLLGDHQAASSIGLDDRREVPVHVIGPADLVGRTAEWGLAPGLVPPTTTRALPMERMRDLILRSYSSTTKAPPA</sequence>
<accession>A0ABU2HN35</accession>
<feature type="transmembrane region" description="Helical" evidence="1">
    <location>
        <begin position="142"/>
        <end position="160"/>
    </location>
</feature>
<dbReference type="RefSeq" id="WP_311158381.1">
    <property type="nucleotide sequence ID" value="NZ_JAVQLW010000001.1"/>
</dbReference>
<name>A0ABU2HN35_9RHOB</name>
<keyword evidence="1" id="KW-1133">Transmembrane helix</keyword>
<gene>
    <name evidence="2" type="ORF">RGQ15_01155</name>
</gene>
<keyword evidence="1" id="KW-0812">Transmembrane</keyword>
<dbReference type="Gene3D" id="3.40.720.10">
    <property type="entry name" value="Alkaline Phosphatase, subunit A"/>
    <property type="match status" value="1"/>
</dbReference>
<dbReference type="Proteomes" id="UP001269144">
    <property type="component" value="Unassembled WGS sequence"/>
</dbReference>
<evidence type="ECO:0000313" key="2">
    <source>
        <dbReference type="EMBL" id="MDS9466187.1"/>
    </source>
</evidence>
<dbReference type="InterPro" id="IPR017850">
    <property type="entry name" value="Alkaline_phosphatase_core_sf"/>
</dbReference>
<evidence type="ECO:0000256" key="1">
    <source>
        <dbReference type="SAM" id="Phobius"/>
    </source>
</evidence>
<keyword evidence="1" id="KW-0472">Membrane</keyword>
<reference evidence="3" key="1">
    <citation type="submission" date="2023-07" db="EMBL/GenBank/DDBJ databases">
        <title>Paracoccus sp. MBLB3053 whole genome sequence.</title>
        <authorList>
            <person name="Hwang C.Y."/>
            <person name="Cho E.-S."/>
            <person name="Seo M.-J."/>
        </authorList>
    </citation>
    <scope>NUCLEOTIDE SEQUENCE [LARGE SCALE GENOMIC DNA]</scope>
    <source>
        <strain evidence="3">MBLB3053</strain>
    </source>
</reference>
<protein>
    <submittedName>
        <fullName evidence="2">Sulfatase</fullName>
    </submittedName>
</protein>
<feature type="transmembrane region" description="Helical" evidence="1">
    <location>
        <begin position="105"/>
        <end position="130"/>
    </location>
</feature>
<organism evidence="2 3">
    <name type="scientific">Paracoccus aurantius</name>
    <dbReference type="NCBI Taxonomy" id="3073814"/>
    <lineage>
        <taxon>Bacteria</taxon>
        <taxon>Pseudomonadati</taxon>
        <taxon>Pseudomonadota</taxon>
        <taxon>Alphaproteobacteria</taxon>
        <taxon>Rhodobacterales</taxon>
        <taxon>Paracoccaceae</taxon>
        <taxon>Paracoccus</taxon>
    </lineage>
</organism>
<evidence type="ECO:0000313" key="3">
    <source>
        <dbReference type="Proteomes" id="UP001269144"/>
    </source>
</evidence>
<proteinExistence type="predicted"/>
<comment type="caution">
    <text evidence="2">The sequence shown here is derived from an EMBL/GenBank/DDBJ whole genome shotgun (WGS) entry which is preliminary data.</text>
</comment>
<keyword evidence="3" id="KW-1185">Reference proteome</keyword>